<keyword evidence="1" id="KW-0175">Coiled coil</keyword>
<accession>A0A812L776</accession>
<evidence type="ECO:0000313" key="4">
    <source>
        <dbReference type="Proteomes" id="UP000649617"/>
    </source>
</evidence>
<comment type="caution">
    <text evidence="3">The sequence shown here is derived from an EMBL/GenBank/DDBJ whole genome shotgun (WGS) entry which is preliminary data.</text>
</comment>
<dbReference type="OrthoDB" id="428809at2759"/>
<protein>
    <recommendedName>
        <fullName evidence="5">Copia protein</fullName>
    </recommendedName>
</protein>
<evidence type="ECO:0008006" key="5">
    <source>
        <dbReference type="Google" id="ProtNLM"/>
    </source>
</evidence>
<name>A0A812L776_SYMPI</name>
<proteinExistence type="predicted"/>
<evidence type="ECO:0000313" key="3">
    <source>
        <dbReference type="EMBL" id="CAE7239328.1"/>
    </source>
</evidence>
<gene>
    <name evidence="3" type="ORF">SPIL2461_LOCUS4034</name>
</gene>
<keyword evidence="4" id="KW-1185">Reference proteome</keyword>
<evidence type="ECO:0000256" key="2">
    <source>
        <dbReference type="SAM" id="MobiDB-lite"/>
    </source>
</evidence>
<feature type="coiled-coil region" evidence="1">
    <location>
        <begin position="979"/>
        <end position="1009"/>
    </location>
</feature>
<dbReference type="Proteomes" id="UP000649617">
    <property type="component" value="Unassembled WGS sequence"/>
</dbReference>
<evidence type="ECO:0000256" key="1">
    <source>
        <dbReference type="SAM" id="Coils"/>
    </source>
</evidence>
<dbReference type="EMBL" id="CAJNIZ010005149">
    <property type="protein sequence ID" value="CAE7239328.1"/>
    <property type="molecule type" value="Genomic_DNA"/>
</dbReference>
<feature type="region of interest" description="Disordered" evidence="2">
    <location>
        <begin position="27"/>
        <end position="51"/>
    </location>
</feature>
<feature type="compositionally biased region" description="Low complexity" evidence="2">
    <location>
        <begin position="31"/>
        <end position="48"/>
    </location>
</feature>
<sequence>MAAVAMTAGPGVASSEVPAALPMASSPVPPGLAATSTTSGTTSSAPALEMPEAEVKQPLKEANAMLKEMRQLKMLALSSTQVENMAVGHRCHPGDGRTGLLDSGASHPFRVATEEEIERATRVKVQLADGAEVVLAQNKAGTLLARPSREGDTATPIVPLGSLVQDLGCDVSWSRHRGLEIRHPEHGVIRPNVVGPCPVVGEACALDLIKELEDLKLSTLQTSTASMARAIWTWDQEKAWSQCLDAFLLTGSRAAQLQVLSAEDSPFRSVSQADRARLAEGVDLSSRAGWDYLKAFPVSRQKRKRLMSLPWVVHLYAGNGKGADPILRDLEDNTVILEIDITRSLSYDLHKMSGVYRGLLWGAATGRIAGLVGSPPCRGERDVQLVLKQMWLTPVAKAARSNQGAFPLFTMMEGRKLFEIIKGKDGRCWDSLRATWPAFVEQMCLEEVGEVMATNLDFVLPLEITTGENAAWTHGFKLAVVEAIKRWKVEPEALQVVKWAKKIDVKVIHNQTVGIQVIHDQMVGTQVIHDQTVGIQAIHDQTVSTQVIHDQMVGIQVIHDQMVGIQVIHDQMVGDPFEEEPEDEAPVVDESDLRGLSQEEFEKIFHEVQDFVGGVCGCARAVFDIEGGERLSLEEGKKFFLSGLHVHSKVYGTSFLTSAHLRPHLVDSEKIVDLGKYEALVMTPARRLKSKMSLEERVEFDPWDVGEHDPEHPAEQYALGLLREDHLEPEQVEVLAYMLPGTSLIPKRFGVVEEAEKIWSSGAFVHGGVVGVKKSTSAFPMSTKVFVKYAKQIAPSHEFNSVSVNINIQARGHKDIHNVGENMIAPLSVFKEGGLDVDTPDGTVTLNLQEGPIFFSPKHMHTTRPWSSGNRVVLVAYSIRDSGKPKADDITLLRDMGFQWAPHLSRQDFVEQAPALRTLRVGLVGKARGVDIQSSVDAQAAESAPAGDFVVEQERDLALSQEEKCDDAEQPSAPLEHVRQDLGLVLQDLEERAARLRDLLEEEEILSEEHRRVGDAEEGFDMFEGHAGIFFFIWRSRISWPQELFDKSLSELRALEQKGLVTVASAKCVFTLKPPVTHGSKHKRKCRLVICGNFLADEGGSLYASGVNTDSLRLALVLAASRQWLAAVSDITGAFLLAPWPDHLPRYGIYPPRVVRDAQVVEDVGWLLERPLHGLRESPSVRAAYRDARLKEACIVLDTVVLILRPTISETELWMVLDESSGELLGLVVTYADDILCLGELYIINALHSFVVEKWPASPLEWVNDKIAVRCLGVEILWEPGAKSFSQAAYIADILRAHNLHNAHSTLLPVPREWVEAAEAELEDVEADISESVLHSAQRAFGEALWLATKSCFEGESFGAAVVTLEVCPGKYSKVLAIDNTSAVAMCSGGDLQLADLATKLQPKVRLWRLLTLWGFVGDRLTEMLNAFKDKLLSVVVVLSALLARRALFLEAWKIFKKGEC</sequence>
<reference evidence="3" key="1">
    <citation type="submission" date="2021-02" db="EMBL/GenBank/DDBJ databases">
        <authorList>
            <person name="Dougan E. K."/>
            <person name="Rhodes N."/>
            <person name="Thang M."/>
            <person name="Chan C."/>
        </authorList>
    </citation>
    <scope>NUCLEOTIDE SEQUENCE</scope>
</reference>
<organism evidence="3 4">
    <name type="scientific">Symbiodinium pilosum</name>
    <name type="common">Dinoflagellate</name>
    <dbReference type="NCBI Taxonomy" id="2952"/>
    <lineage>
        <taxon>Eukaryota</taxon>
        <taxon>Sar</taxon>
        <taxon>Alveolata</taxon>
        <taxon>Dinophyceae</taxon>
        <taxon>Suessiales</taxon>
        <taxon>Symbiodiniaceae</taxon>
        <taxon>Symbiodinium</taxon>
    </lineage>
</organism>